<organism evidence="1 2">
    <name type="scientific">Suillus luteus UH-Slu-Lm8-n1</name>
    <dbReference type="NCBI Taxonomy" id="930992"/>
    <lineage>
        <taxon>Eukaryota</taxon>
        <taxon>Fungi</taxon>
        <taxon>Dikarya</taxon>
        <taxon>Basidiomycota</taxon>
        <taxon>Agaricomycotina</taxon>
        <taxon>Agaricomycetes</taxon>
        <taxon>Agaricomycetidae</taxon>
        <taxon>Boletales</taxon>
        <taxon>Suillineae</taxon>
        <taxon>Suillaceae</taxon>
        <taxon>Suillus</taxon>
    </lineage>
</organism>
<proteinExistence type="predicted"/>
<accession>A0A0D0AMH8</accession>
<dbReference type="HOGENOM" id="CLU_2998007_0_0_1"/>
<name>A0A0D0AMH8_9AGAM</name>
<reference evidence="1 2" key="1">
    <citation type="submission" date="2014-04" db="EMBL/GenBank/DDBJ databases">
        <authorList>
            <consortium name="DOE Joint Genome Institute"/>
            <person name="Kuo A."/>
            <person name="Ruytinx J."/>
            <person name="Rineau F."/>
            <person name="Colpaert J."/>
            <person name="Kohler A."/>
            <person name="Nagy L.G."/>
            <person name="Floudas D."/>
            <person name="Copeland A."/>
            <person name="Barry K.W."/>
            <person name="Cichocki N."/>
            <person name="Veneault-Fourrey C."/>
            <person name="LaButti K."/>
            <person name="Lindquist E.A."/>
            <person name="Lipzen A."/>
            <person name="Lundell T."/>
            <person name="Morin E."/>
            <person name="Murat C."/>
            <person name="Sun H."/>
            <person name="Tunlid A."/>
            <person name="Henrissat B."/>
            <person name="Grigoriev I.V."/>
            <person name="Hibbett D.S."/>
            <person name="Martin F."/>
            <person name="Nordberg H.P."/>
            <person name="Cantor M.N."/>
            <person name="Hua S.X."/>
        </authorList>
    </citation>
    <scope>NUCLEOTIDE SEQUENCE [LARGE SCALE GENOMIC DNA]</scope>
    <source>
        <strain evidence="1 2">UH-Slu-Lm8-n1</strain>
    </source>
</reference>
<dbReference type="Proteomes" id="UP000054485">
    <property type="component" value="Unassembled WGS sequence"/>
</dbReference>
<dbReference type="AlphaFoldDB" id="A0A0D0AMH8"/>
<keyword evidence="2" id="KW-1185">Reference proteome</keyword>
<evidence type="ECO:0000313" key="2">
    <source>
        <dbReference type="Proteomes" id="UP000054485"/>
    </source>
</evidence>
<evidence type="ECO:0000313" key="1">
    <source>
        <dbReference type="EMBL" id="KIK39304.1"/>
    </source>
</evidence>
<protein>
    <submittedName>
        <fullName evidence="1">Uncharacterized protein</fullName>
    </submittedName>
</protein>
<reference evidence="2" key="2">
    <citation type="submission" date="2015-01" db="EMBL/GenBank/DDBJ databases">
        <title>Evolutionary Origins and Diversification of the Mycorrhizal Mutualists.</title>
        <authorList>
            <consortium name="DOE Joint Genome Institute"/>
            <consortium name="Mycorrhizal Genomics Consortium"/>
            <person name="Kohler A."/>
            <person name="Kuo A."/>
            <person name="Nagy L.G."/>
            <person name="Floudas D."/>
            <person name="Copeland A."/>
            <person name="Barry K.W."/>
            <person name="Cichocki N."/>
            <person name="Veneault-Fourrey C."/>
            <person name="LaButti K."/>
            <person name="Lindquist E.A."/>
            <person name="Lipzen A."/>
            <person name="Lundell T."/>
            <person name="Morin E."/>
            <person name="Murat C."/>
            <person name="Riley R."/>
            <person name="Ohm R."/>
            <person name="Sun H."/>
            <person name="Tunlid A."/>
            <person name="Henrissat B."/>
            <person name="Grigoriev I.V."/>
            <person name="Hibbett D.S."/>
            <person name="Martin F."/>
        </authorList>
    </citation>
    <scope>NUCLEOTIDE SEQUENCE [LARGE SCALE GENOMIC DNA]</scope>
    <source>
        <strain evidence="2">UH-Slu-Lm8-n1</strain>
    </source>
</reference>
<dbReference type="EMBL" id="KN835349">
    <property type="protein sequence ID" value="KIK39304.1"/>
    <property type="molecule type" value="Genomic_DNA"/>
</dbReference>
<gene>
    <name evidence="1" type="ORF">CY34DRAFT_808467</name>
</gene>
<sequence>MSSPIGFMEYSVELEWKQNLKPHLRRDDRAHDNLLYEYFNFLHMASLRISAQLQLRS</sequence>
<dbReference type="InParanoid" id="A0A0D0AMH8"/>